<evidence type="ECO:0000313" key="5">
    <source>
        <dbReference type="Proteomes" id="UP000276128"/>
    </source>
</evidence>
<dbReference type="EMBL" id="RXHU01000040">
    <property type="protein sequence ID" value="RTE09047.1"/>
    <property type="molecule type" value="Genomic_DNA"/>
</dbReference>
<comment type="caution">
    <text evidence="4">The sequence shown here is derived from an EMBL/GenBank/DDBJ whole genome shotgun (WGS) entry which is preliminary data.</text>
</comment>
<dbReference type="InterPro" id="IPR036582">
    <property type="entry name" value="Mao_N_sf"/>
</dbReference>
<protein>
    <recommendedName>
        <fullName evidence="6">Copper amine oxidase</fullName>
    </recommendedName>
</protein>
<dbReference type="OrthoDB" id="9809781at2"/>
<organism evidence="4 5">
    <name type="scientific">Paenibacillus whitsoniae</name>
    <dbReference type="NCBI Taxonomy" id="2496558"/>
    <lineage>
        <taxon>Bacteria</taxon>
        <taxon>Bacillati</taxon>
        <taxon>Bacillota</taxon>
        <taxon>Bacilli</taxon>
        <taxon>Bacillales</taxon>
        <taxon>Paenibacillaceae</taxon>
        <taxon>Paenibacillus</taxon>
    </lineage>
</organism>
<dbReference type="SUPFAM" id="SSF55383">
    <property type="entry name" value="Copper amine oxidase, domain N"/>
    <property type="match status" value="1"/>
</dbReference>
<evidence type="ECO:0008006" key="6">
    <source>
        <dbReference type="Google" id="ProtNLM"/>
    </source>
</evidence>
<dbReference type="Proteomes" id="UP000276128">
    <property type="component" value="Unassembled WGS sequence"/>
</dbReference>
<dbReference type="InterPro" id="IPR018711">
    <property type="entry name" value="NAGPA"/>
</dbReference>
<name>A0A3S0A3Z6_9BACL</name>
<evidence type="ECO:0000256" key="1">
    <source>
        <dbReference type="SAM" id="SignalP"/>
    </source>
</evidence>
<proteinExistence type="predicted"/>
<keyword evidence="5" id="KW-1185">Reference proteome</keyword>
<evidence type="ECO:0000259" key="2">
    <source>
        <dbReference type="Pfam" id="PF07833"/>
    </source>
</evidence>
<dbReference type="AlphaFoldDB" id="A0A3S0A3Z6"/>
<dbReference type="RefSeq" id="WP_126141927.1">
    <property type="nucleotide sequence ID" value="NZ_RXHU01000040.1"/>
</dbReference>
<dbReference type="InterPro" id="IPR012854">
    <property type="entry name" value="Cu_amine_oxidase-like_N"/>
</dbReference>
<feature type="domain" description="Phosphodiester glycosidase" evidence="3">
    <location>
        <begin position="191"/>
        <end position="362"/>
    </location>
</feature>
<dbReference type="Pfam" id="PF09992">
    <property type="entry name" value="NAGPA"/>
    <property type="match status" value="1"/>
</dbReference>
<accession>A0A3S0A3Z6</accession>
<evidence type="ECO:0000259" key="3">
    <source>
        <dbReference type="Pfam" id="PF09992"/>
    </source>
</evidence>
<evidence type="ECO:0000313" key="4">
    <source>
        <dbReference type="EMBL" id="RTE09047.1"/>
    </source>
</evidence>
<feature type="domain" description="Copper amine oxidase-like N-terminal" evidence="2">
    <location>
        <begin position="374"/>
        <end position="476"/>
    </location>
</feature>
<dbReference type="PANTHER" id="PTHR40446">
    <property type="entry name" value="N-ACETYLGLUCOSAMINE-1-PHOSPHODIESTER ALPHA-N-ACETYLGLUCOSAMINIDASE"/>
    <property type="match status" value="1"/>
</dbReference>
<dbReference type="PANTHER" id="PTHR40446:SF2">
    <property type="entry name" value="N-ACETYLGLUCOSAMINE-1-PHOSPHODIESTER ALPHA-N-ACETYLGLUCOSAMINIDASE"/>
    <property type="match status" value="1"/>
</dbReference>
<dbReference type="Pfam" id="PF07833">
    <property type="entry name" value="Cu_amine_oxidN1"/>
    <property type="match status" value="1"/>
</dbReference>
<feature type="signal peptide" evidence="1">
    <location>
        <begin position="1"/>
        <end position="28"/>
    </location>
</feature>
<reference evidence="4 5" key="1">
    <citation type="submission" date="2018-12" db="EMBL/GenBank/DDBJ databases">
        <title>Bacillus ochoae sp. nov., Paenibacillus whitsoniae sp. nov., Paenibacillus spiritus sp. nov. Isolated from the Mars Exploration Rover during spacecraft assembly.</title>
        <authorList>
            <person name="Seuylemezian A."/>
            <person name="Vaishampayan P."/>
        </authorList>
    </citation>
    <scope>NUCLEOTIDE SEQUENCE [LARGE SCALE GENOMIC DNA]</scope>
    <source>
        <strain evidence="4 5">MER 54</strain>
    </source>
</reference>
<gene>
    <name evidence="4" type="ORF">EJQ19_14385</name>
</gene>
<dbReference type="Gene3D" id="3.30.457.10">
    <property type="entry name" value="Copper amine oxidase-like, N-terminal domain"/>
    <property type="match status" value="1"/>
</dbReference>
<feature type="chain" id="PRO_5018782030" description="Copper amine oxidase" evidence="1">
    <location>
        <begin position="29"/>
        <end position="483"/>
    </location>
</feature>
<sequence length="483" mass="50972">MFIRSSFKLGAALLLSTALWTGGTSAFAAYSPSVTASTKLVYAAGKNFTVNVVTVDLTDPTLELAPALADGGIGHDASFSSIVERENAVAAINGTFFNAYESNPYIRFPNGSLVKSGEAIHSGENQTLILDKNKVPDIQFVDLDISVKVSEGGGTYTISPWGINKYYGDASTDQIVWYTPQFGSWIGYPGGTKVVIQDGLVTKITQDSVPVPDDGYVLFVGNSANNKSNVLTKVDLGDRVTTSLLAKGENGSMDAKSWLAAIGVGPKLVSGGAVDINYSRDGFSDPKVTSSSAARSFVGIDASDRLVMGTVPSATLPQLAAIAVALGLKEAMNMDGGSSSALYANGTTMTYAGRELSNALVVRKLDKPLVQIEINGSYMTDYKGYIVGETTVVPIRPFIDAMNAGFAWNAATRTATITSGGVTLQLQDGKSTATVNGKTVAVPVPLQIMSDSRMYVPLRLVAESLKSKVTWDSKLYRASIQLP</sequence>
<keyword evidence="1" id="KW-0732">Signal</keyword>